<sequence length="106" mass="11171">MTKLIAIAFASVLAIANAAEIPVGTAQTQGPVATFNPGPWSCATQTCGGFINPPLPPCPSGYTCVDRVPYVPDLPGCCVRKASPTITRTRLPPVTFFPLVRLQRTS</sequence>
<organism evidence="2 3">
    <name type="scientific">Rhizophlyctis rosea</name>
    <dbReference type="NCBI Taxonomy" id="64517"/>
    <lineage>
        <taxon>Eukaryota</taxon>
        <taxon>Fungi</taxon>
        <taxon>Fungi incertae sedis</taxon>
        <taxon>Chytridiomycota</taxon>
        <taxon>Chytridiomycota incertae sedis</taxon>
        <taxon>Chytridiomycetes</taxon>
        <taxon>Rhizophlyctidales</taxon>
        <taxon>Rhizophlyctidaceae</taxon>
        <taxon>Rhizophlyctis</taxon>
    </lineage>
</organism>
<keyword evidence="3" id="KW-1185">Reference proteome</keyword>
<dbReference type="AlphaFoldDB" id="A0AAD5S9E2"/>
<keyword evidence="1" id="KW-0732">Signal</keyword>
<protein>
    <submittedName>
        <fullName evidence="2">Uncharacterized protein</fullName>
    </submittedName>
</protein>
<feature type="chain" id="PRO_5042253154" evidence="1">
    <location>
        <begin position="19"/>
        <end position="106"/>
    </location>
</feature>
<evidence type="ECO:0000313" key="3">
    <source>
        <dbReference type="Proteomes" id="UP001212841"/>
    </source>
</evidence>
<accession>A0AAD5S9E2</accession>
<proteinExistence type="predicted"/>
<gene>
    <name evidence="2" type="ORF">HK097_011245</name>
</gene>
<feature type="signal peptide" evidence="1">
    <location>
        <begin position="1"/>
        <end position="18"/>
    </location>
</feature>
<dbReference type="EMBL" id="JADGJD010000906">
    <property type="protein sequence ID" value="KAJ3047744.1"/>
    <property type="molecule type" value="Genomic_DNA"/>
</dbReference>
<reference evidence="2" key="1">
    <citation type="submission" date="2020-05" db="EMBL/GenBank/DDBJ databases">
        <title>Phylogenomic resolution of chytrid fungi.</title>
        <authorList>
            <person name="Stajich J.E."/>
            <person name="Amses K."/>
            <person name="Simmons R."/>
            <person name="Seto K."/>
            <person name="Myers J."/>
            <person name="Bonds A."/>
            <person name="Quandt C.A."/>
            <person name="Barry K."/>
            <person name="Liu P."/>
            <person name="Grigoriev I."/>
            <person name="Longcore J.E."/>
            <person name="James T.Y."/>
        </authorList>
    </citation>
    <scope>NUCLEOTIDE SEQUENCE</scope>
    <source>
        <strain evidence="2">JEL0318</strain>
    </source>
</reference>
<dbReference type="Proteomes" id="UP001212841">
    <property type="component" value="Unassembled WGS sequence"/>
</dbReference>
<name>A0AAD5S9E2_9FUNG</name>
<evidence type="ECO:0000256" key="1">
    <source>
        <dbReference type="SAM" id="SignalP"/>
    </source>
</evidence>
<evidence type="ECO:0000313" key="2">
    <source>
        <dbReference type="EMBL" id="KAJ3047744.1"/>
    </source>
</evidence>
<comment type="caution">
    <text evidence="2">The sequence shown here is derived from an EMBL/GenBank/DDBJ whole genome shotgun (WGS) entry which is preliminary data.</text>
</comment>